<dbReference type="EMBL" id="MN734438">
    <property type="protein sequence ID" value="QJD54453.1"/>
    <property type="molecule type" value="Genomic_DNA"/>
</dbReference>
<dbReference type="Proteomes" id="UP000502416">
    <property type="component" value="Segment"/>
</dbReference>
<keyword evidence="2" id="KW-1185">Reference proteome</keyword>
<name>A0A6M3T9W9_9CAUD</name>
<dbReference type="RefSeq" id="YP_010738274.1">
    <property type="nucleotide sequence ID" value="NC_073025.1"/>
</dbReference>
<sequence>MNTMSLRKIYATDKAKETSGVRLEVGMNEFNGKPMAITVSRMSRNNQKYQQAFTDKFDPHMTAIQADAMDEMLARKLVRELFVDEILHGVENVPLSDLTGDAADNDKAMEYTRENVLALFDKYPDVFDDWEARAKKASNFREAARDKASGN</sequence>
<evidence type="ECO:0000313" key="1">
    <source>
        <dbReference type="EMBL" id="QJD54453.1"/>
    </source>
</evidence>
<reference evidence="1 2" key="1">
    <citation type="submission" date="2019-11" db="EMBL/GenBank/DDBJ databases">
        <authorList>
            <person name="Hylling O."/>
            <person name="Hansen L.H."/>
            <person name="Johansen A."/>
        </authorList>
    </citation>
    <scope>NUCLEOTIDE SEQUENCE [LARGE SCALE GENOMIC DNA]</scope>
</reference>
<proteinExistence type="predicted"/>
<accession>A0A6M3T9W9</accession>
<evidence type="ECO:0008006" key="3">
    <source>
        <dbReference type="Google" id="ProtNLM"/>
    </source>
</evidence>
<protein>
    <recommendedName>
        <fullName evidence="3">Tail assembly chaperone</fullName>
    </recommendedName>
</protein>
<evidence type="ECO:0000313" key="2">
    <source>
        <dbReference type="Proteomes" id="UP000502416"/>
    </source>
</evidence>
<dbReference type="KEGG" id="vg:79585641"/>
<dbReference type="GeneID" id="79585641"/>
<organism evidence="1 2">
    <name type="scientific">Sphingomonas phage Lucius</name>
    <dbReference type="NCBI Taxonomy" id="2686313"/>
    <lineage>
        <taxon>Viruses</taxon>
        <taxon>Duplodnaviria</taxon>
        <taxon>Heunggongvirae</taxon>
        <taxon>Uroviricota</taxon>
        <taxon>Caudoviricetes</taxon>
        <taxon>Johnpaulvirinae</taxon>
        <taxon>Kharnvirus</taxon>
        <taxon>Kharnvirus lucius</taxon>
    </lineage>
</organism>